<gene>
    <name evidence="7" type="ORF">HEB94_003202</name>
</gene>
<dbReference type="Gene3D" id="1.10.150.130">
    <property type="match status" value="1"/>
</dbReference>
<evidence type="ECO:0000259" key="6">
    <source>
        <dbReference type="PROSITE" id="PS51900"/>
    </source>
</evidence>
<dbReference type="InterPro" id="IPR044068">
    <property type="entry name" value="CB"/>
</dbReference>
<dbReference type="InterPro" id="IPR013762">
    <property type="entry name" value="Integrase-like_cat_sf"/>
</dbReference>
<dbReference type="InterPro" id="IPR011010">
    <property type="entry name" value="DNA_brk_join_enz"/>
</dbReference>
<keyword evidence="2" id="KW-0233">DNA recombination</keyword>
<dbReference type="GO" id="GO:0003677">
    <property type="term" value="F:DNA binding"/>
    <property type="evidence" value="ECO:0007669"/>
    <property type="project" value="UniProtKB-UniRule"/>
</dbReference>
<organism evidence="7 8">
    <name type="scientific">Actinopolymorpha pittospori</name>
    <dbReference type="NCBI Taxonomy" id="648752"/>
    <lineage>
        <taxon>Bacteria</taxon>
        <taxon>Bacillati</taxon>
        <taxon>Actinomycetota</taxon>
        <taxon>Actinomycetes</taxon>
        <taxon>Propionibacteriales</taxon>
        <taxon>Actinopolymorphaceae</taxon>
        <taxon>Actinopolymorpha</taxon>
    </lineage>
</organism>
<dbReference type="SUPFAM" id="SSF56349">
    <property type="entry name" value="DNA breaking-rejoining enzymes"/>
    <property type="match status" value="1"/>
</dbReference>
<evidence type="ECO:0000256" key="3">
    <source>
        <dbReference type="PROSITE-ProRule" id="PRU01248"/>
    </source>
</evidence>
<dbReference type="Proteomes" id="UP000638648">
    <property type="component" value="Unassembled WGS sequence"/>
</dbReference>
<comment type="caution">
    <text evidence="7">The sequence shown here is derived from an EMBL/GenBank/DDBJ whole genome shotgun (WGS) entry which is preliminary data.</text>
</comment>
<dbReference type="Gene3D" id="1.10.443.10">
    <property type="entry name" value="Intergrase catalytic core"/>
    <property type="match status" value="1"/>
</dbReference>
<proteinExistence type="predicted"/>
<dbReference type="PROSITE" id="PS51900">
    <property type="entry name" value="CB"/>
    <property type="match status" value="1"/>
</dbReference>
<dbReference type="PROSITE" id="PS51898">
    <property type="entry name" value="TYR_RECOMBINASE"/>
    <property type="match status" value="1"/>
</dbReference>
<reference evidence="7" key="1">
    <citation type="submission" date="2020-10" db="EMBL/GenBank/DDBJ databases">
        <title>Sequencing the genomes of 1000 actinobacteria strains.</title>
        <authorList>
            <person name="Klenk H.-P."/>
        </authorList>
    </citation>
    <scope>NUCLEOTIDE SEQUENCE</scope>
    <source>
        <strain evidence="7">DSM 45354</strain>
    </source>
</reference>
<feature type="domain" description="Core-binding (CB)" evidence="6">
    <location>
        <begin position="70"/>
        <end position="151"/>
    </location>
</feature>
<dbReference type="CDD" id="cd01189">
    <property type="entry name" value="INT_ICEBs1_C_like"/>
    <property type="match status" value="1"/>
</dbReference>
<dbReference type="InterPro" id="IPR050090">
    <property type="entry name" value="Tyrosine_recombinase_XerCD"/>
</dbReference>
<evidence type="ECO:0000256" key="1">
    <source>
        <dbReference type="ARBA" id="ARBA00023125"/>
    </source>
</evidence>
<evidence type="ECO:0000313" key="8">
    <source>
        <dbReference type="Proteomes" id="UP000638648"/>
    </source>
</evidence>
<feature type="region of interest" description="Disordered" evidence="4">
    <location>
        <begin position="385"/>
        <end position="407"/>
    </location>
</feature>
<evidence type="ECO:0000313" key="7">
    <source>
        <dbReference type="EMBL" id="MBE1606354.1"/>
    </source>
</evidence>
<dbReference type="GO" id="GO:0015074">
    <property type="term" value="P:DNA integration"/>
    <property type="evidence" value="ECO:0007669"/>
    <property type="project" value="InterPro"/>
</dbReference>
<name>A0A927MTH2_9ACTN</name>
<dbReference type="Pfam" id="PF00589">
    <property type="entry name" value="Phage_integrase"/>
    <property type="match status" value="1"/>
</dbReference>
<evidence type="ECO:0000259" key="5">
    <source>
        <dbReference type="PROSITE" id="PS51898"/>
    </source>
</evidence>
<dbReference type="InterPro" id="IPR010998">
    <property type="entry name" value="Integrase_recombinase_N"/>
</dbReference>
<dbReference type="InterPro" id="IPR002104">
    <property type="entry name" value="Integrase_catalytic"/>
</dbReference>
<dbReference type="RefSeq" id="WP_192750496.1">
    <property type="nucleotide sequence ID" value="NZ_BAABJL010000245.1"/>
</dbReference>
<keyword evidence="1 3" id="KW-0238">DNA-binding</keyword>
<keyword evidence="8" id="KW-1185">Reference proteome</keyword>
<dbReference type="AlphaFoldDB" id="A0A927MTH2"/>
<dbReference type="EMBL" id="JADBEM010000001">
    <property type="protein sequence ID" value="MBE1606354.1"/>
    <property type="molecule type" value="Genomic_DNA"/>
</dbReference>
<evidence type="ECO:0000256" key="2">
    <source>
        <dbReference type="ARBA" id="ARBA00023172"/>
    </source>
</evidence>
<evidence type="ECO:0000256" key="4">
    <source>
        <dbReference type="SAM" id="MobiDB-lite"/>
    </source>
</evidence>
<accession>A0A927MTH2</accession>
<sequence length="407" mass="45242">MAKRRSRGDGGLHWDEARQRWIATAQLGFRPNGKRIVKKGSGRTKTEAKQKLKEVLRDLEDGLPVVRDDHTVAYAVRSWLSYGLTGRDPSTLKTRTILANVHVIPDLGARRLRDLTADDVDRWLAAKAQDLSTRSLRDIHSILRRSIARAQARDQVKRNVALLCDVPKGREGRPSKSLTFDQARAVLAVAGETRLHAYVVLALLTGARTEELRALTWDHVDLVGDPTSVPPIPPSLAVWRSVRAGGDTKTRRSRRTLGLPRRCVAVLQAHAVRQQRERTEAGDRWQEHNLVFSSKVGTELDAANVRRAFRQVVKLAGLDPTQWTPRELRHSFVSLLSDAGVPLERIAQLVGHSGTSVTETVYRKQLRPVMTEGAEIMDGLFATGDAPSGRSHSVSHSEDGEGGVTWW</sequence>
<dbReference type="PANTHER" id="PTHR30349:SF91">
    <property type="entry name" value="INTA PROTEIN"/>
    <property type="match status" value="1"/>
</dbReference>
<protein>
    <submittedName>
        <fullName evidence="7">Integrase</fullName>
    </submittedName>
</protein>
<feature type="domain" description="Tyr recombinase" evidence="5">
    <location>
        <begin position="173"/>
        <end position="378"/>
    </location>
</feature>
<dbReference type="GO" id="GO:0006310">
    <property type="term" value="P:DNA recombination"/>
    <property type="evidence" value="ECO:0007669"/>
    <property type="project" value="UniProtKB-KW"/>
</dbReference>
<dbReference type="PANTHER" id="PTHR30349">
    <property type="entry name" value="PHAGE INTEGRASE-RELATED"/>
    <property type="match status" value="1"/>
</dbReference>